<keyword evidence="4" id="KW-1185">Reference proteome</keyword>
<feature type="transmembrane region" description="Helical" evidence="2">
    <location>
        <begin position="47"/>
        <end position="73"/>
    </location>
</feature>
<reference evidence="3" key="1">
    <citation type="journal article" date="2021" name="Nat. Commun.">
        <title>Genetic determinants of endophytism in the Arabidopsis root mycobiome.</title>
        <authorList>
            <person name="Mesny F."/>
            <person name="Miyauchi S."/>
            <person name="Thiergart T."/>
            <person name="Pickel B."/>
            <person name="Atanasova L."/>
            <person name="Karlsson M."/>
            <person name="Huettel B."/>
            <person name="Barry K.W."/>
            <person name="Haridas S."/>
            <person name="Chen C."/>
            <person name="Bauer D."/>
            <person name="Andreopoulos W."/>
            <person name="Pangilinan J."/>
            <person name="LaButti K."/>
            <person name="Riley R."/>
            <person name="Lipzen A."/>
            <person name="Clum A."/>
            <person name="Drula E."/>
            <person name="Henrissat B."/>
            <person name="Kohler A."/>
            <person name="Grigoriev I.V."/>
            <person name="Martin F.M."/>
            <person name="Hacquard S."/>
        </authorList>
    </citation>
    <scope>NUCLEOTIDE SEQUENCE</scope>
    <source>
        <strain evidence="3">MPI-CAGE-AT-0016</strain>
    </source>
</reference>
<evidence type="ECO:0000313" key="3">
    <source>
        <dbReference type="EMBL" id="KAH7362668.1"/>
    </source>
</evidence>
<feature type="region of interest" description="Disordered" evidence="1">
    <location>
        <begin position="404"/>
        <end position="499"/>
    </location>
</feature>
<dbReference type="OrthoDB" id="5427664at2759"/>
<feature type="transmembrane region" description="Helical" evidence="2">
    <location>
        <begin position="148"/>
        <end position="167"/>
    </location>
</feature>
<evidence type="ECO:0000256" key="1">
    <source>
        <dbReference type="SAM" id="MobiDB-lite"/>
    </source>
</evidence>
<keyword evidence="2" id="KW-0472">Membrane</keyword>
<dbReference type="Proteomes" id="UP000813385">
    <property type="component" value="Unassembled WGS sequence"/>
</dbReference>
<gene>
    <name evidence="3" type="ORF">B0T11DRAFT_339416</name>
</gene>
<accession>A0A8K0X4Q0</accession>
<dbReference type="PANTHER" id="PTHR37577">
    <property type="entry name" value="INTEGRAL MEMBRANE PROTEIN"/>
    <property type="match status" value="1"/>
</dbReference>
<keyword evidence="2" id="KW-0812">Transmembrane</keyword>
<dbReference type="AlphaFoldDB" id="A0A8K0X4Q0"/>
<keyword evidence="2" id="KW-1133">Transmembrane helix</keyword>
<feature type="compositionally biased region" description="Polar residues" evidence="1">
    <location>
        <begin position="434"/>
        <end position="444"/>
    </location>
</feature>
<feature type="compositionally biased region" description="Polar residues" evidence="1">
    <location>
        <begin position="453"/>
        <end position="468"/>
    </location>
</feature>
<dbReference type="InterPro" id="IPR053018">
    <property type="entry name" value="Elsinochrome_Biosynth-Asso"/>
</dbReference>
<feature type="transmembrane region" description="Helical" evidence="2">
    <location>
        <begin position="173"/>
        <end position="193"/>
    </location>
</feature>
<feature type="transmembrane region" description="Helical" evidence="2">
    <location>
        <begin position="260"/>
        <end position="279"/>
    </location>
</feature>
<sequence>MGAYVSTYECKRHYKIDFNCRYNFTLPRNETFIGDHLFGEVPEDGDVAGIGIVSMFVGVTCFALVLSILDLVWQLFLVLGWRHEPNEAEKREKLNRSCGAFDISRVFESVVVSCSDQQIFTGGAYAITLRFYKGCSVTAYHYNIIAKMLLLTCATHLLSVAVVRHYWRYPLLAGIRVAVITGVFVVTGLLLGNQNATNRIPFPSEVPPLKNPDSYLLMPAACFQASNSPFIRTFTTSFKDEEHAKKAFLEARPGNKIEGWNFYLLILFCYGAAILVEIGKKVVRINQRKQFFNMSQGLKSTFLSGKSGGLIRGLSRFAYGLYLAACVAISGVTIGFQVTQLFGLRRWARRSGWLETNEGGLSEEDDWSTFGQLVPMFLGLLTLFTFVENISQMCSRRSRRMGIGGYDDTESSNAGVPRPPYQPIPSMSFAPVRSNISPSHSSLPLDQRHSRTKLQSSRPIFSQRNSAASGAPLLGTPSSGLYTPSPPTASPLHPSNRHHSDASLYSSYFAMNADGASVPHQGSRQSIPRRAVGRNSSSDLGRLSKGSPRPQRRE</sequence>
<evidence type="ECO:0000256" key="2">
    <source>
        <dbReference type="SAM" id="Phobius"/>
    </source>
</evidence>
<dbReference type="PANTHER" id="PTHR37577:SF1">
    <property type="entry name" value="INTEGRAL MEMBRANE PROTEIN"/>
    <property type="match status" value="1"/>
</dbReference>
<feature type="region of interest" description="Disordered" evidence="1">
    <location>
        <begin position="514"/>
        <end position="554"/>
    </location>
</feature>
<feature type="transmembrane region" description="Helical" evidence="2">
    <location>
        <begin position="317"/>
        <end position="338"/>
    </location>
</feature>
<dbReference type="EMBL" id="JAGPXD010000003">
    <property type="protein sequence ID" value="KAH7362668.1"/>
    <property type="molecule type" value="Genomic_DNA"/>
</dbReference>
<proteinExistence type="predicted"/>
<organism evidence="3 4">
    <name type="scientific">Plectosphaerella cucumerina</name>
    <dbReference type="NCBI Taxonomy" id="40658"/>
    <lineage>
        <taxon>Eukaryota</taxon>
        <taxon>Fungi</taxon>
        <taxon>Dikarya</taxon>
        <taxon>Ascomycota</taxon>
        <taxon>Pezizomycotina</taxon>
        <taxon>Sordariomycetes</taxon>
        <taxon>Hypocreomycetidae</taxon>
        <taxon>Glomerellales</taxon>
        <taxon>Plectosphaerellaceae</taxon>
        <taxon>Plectosphaerella</taxon>
    </lineage>
</organism>
<protein>
    <submittedName>
        <fullName evidence="3">Uncharacterized protein</fullName>
    </submittedName>
</protein>
<name>A0A8K0X4Q0_9PEZI</name>
<feature type="transmembrane region" description="Helical" evidence="2">
    <location>
        <begin position="370"/>
        <end position="391"/>
    </location>
</feature>
<evidence type="ECO:0000313" key="4">
    <source>
        <dbReference type="Proteomes" id="UP000813385"/>
    </source>
</evidence>
<comment type="caution">
    <text evidence="3">The sequence shown here is derived from an EMBL/GenBank/DDBJ whole genome shotgun (WGS) entry which is preliminary data.</text>
</comment>